<proteinExistence type="predicted"/>
<sequence length="138" mass="15199">MEEFPPFYDKCKCLWHLIDSCRPIHASVPMYGKYILSNPISTNVHSDMKAHGVVEIMDNVTFALLVSPIKAMVANENNDSHLVNEMNVDIDNVDLIDGGVDPSATTLPLVLSCNNIEDLAQCQHKPCGSHCGHQPLLS</sequence>
<reference evidence="1" key="1">
    <citation type="journal article" date="2022" name="Front. Genet.">
        <title>Chromosome-Scale Assembly of the Dendrobium nobile Genome Provides Insights Into the Molecular Mechanism of the Biosynthesis of the Medicinal Active Ingredient of Dendrobium.</title>
        <authorList>
            <person name="Xu Q."/>
            <person name="Niu S.-C."/>
            <person name="Li K.-L."/>
            <person name="Zheng P.-J."/>
            <person name="Zhang X.-J."/>
            <person name="Jia Y."/>
            <person name="Liu Y."/>
            <person name="Niu Y.-X."/>
            <person name="Yu L.-H."/>
            <person name="Chen D.-F."/>
            <person name="Zhang G.-Q."/>
        </authorList>
    </citation>
    <scope>NUCLEOTIDE SEQUENCE</scope>
    <source>
        <tissue evidence="1">Leaf</tissue>
    </source>
</reference>
<organism evidence="1 2">
    <name type="scientific">Dendrobium nobile</name>
    <name type="common">Orchid</name>
    <dbReference type="NCBI Taxonomy" id="94219"/>
    <lineage>
        <taxon>Eukaryota</taxon>
        <taxon>Viridiplantae</taxon>
        <taxon>Streptophyta</taxon>
        <taxon>Embryophyta</taxon>
        <taxon>Tracheophyta</taxon>
        <taxon>Spermatophyta</taxon>
        <taxon>Magnoliopsida</taxon>
        <taxon>Liliopsida</taxon>
        <taxon>Asparagales</taxon>
        <taxon>Orchidaceae</taxon>
        <taxon>Epidendroideae</taxon>
        <taxon>Malaxideae</taxon>
        <taxon>Dendrobiinae</taxon>
        <taxon>Dendrobium</taxon>
    </lineage>
</organism>
<dbReference type="EMBL" id="JAGYWB010000006">
    <property type="protein sequence ID" value="KAI0519209.1"/>
    <property type="molecule type" value="Genomic_DNA"/>
</dbReference>
<dbReference type="Proteomes" id="UP000829196">
    <property type="component" value="Unassembled WGS sequence"/>
</dbReference>
<gene>
    <name evidence="1" type="ORF">KFK09_006651</name>
</gene>
<name>A0A8T3BS71_DENNO</name>
<evidence type="ECO:0000313" key="2">
    <source>
        <dbReference type="Proteomes" id="UP000829196"/>
    </source>
</evidence>
<keyword evidence="2" id="KW-1185">Reference proteome</keyword>
<dbReference type="OrthoDB" id="10487711at2759"/>
<evidence type="ECO:0000313" key="1">
    <source>
        <dbReference type="EMBL" id="KAI0519209.1"/>
    </source>
</evidence>
<accession>A0A8T3BS71</accession>
<protein>
    <submittedName>
        <fullName evidence="1">Uncharacterized protein</fullName>
    </submittedName>
</protein>
<dbReference type="AlphaFoldDB" id="A0A8T3BS71"/>
<comment type="caution">
    <text evidence="1">The sequence shown here is derived from an EMBL/GenBank/DDBJ whole genome shotgun (WGS) entry which is preliminary data.</text>
</comment>